<accession>A0ABN3TK97</accession>
<dbReference type="EMBL" id="BAAASL010000003">
    <property type="protein sequence ID" value="GAA2710331.1"/>
    <property type="molecule type" value="Genomic_DNA"/>
</dbReference>
<feature type="transmembrane region" description="Helical" evidence="1">
    <location>
        <begin position="193"/>
        <end position="213"/>
    </location>
</feature>
<proteinExistence type="predicted"/>
<keyword evidence="3" id="KW-1185">Reference proteome</keyword>
<reference evidence="2 3" key="1">
    <citation type="journal article" date="2019" name="Int. J. Syst. Evol. Microbiol.">
        <title>The Global Catalogue of Microorganisms (GCM) 10K type strain sequencing project: providing services to taxonomists for standard genome sequencing and annotation.</title>
        <authorList>
            <consortium name="The Broad Institute Genomics Platform"/>
            <consortium name="The Broad Institute Genome Sequencing Center for Infectious Disease"/>
            <person name="Wu L."/>
            <person name="Ma J."/>
        </authorList>
    </citation>
    <scope>NUCLEOTIDE SEQUENCE [LARGE SCALE GENOMIC DNA]</scope>
    <source>
        <strain evidence="2 3">JCM 4542</strain>
    </source>
</reference>
<comment type="caution">
    <text evidence="2">The sequence shown here is derived from an EMBL/GenBank/DDBJ whole genome shotgun (WGS) entry which is preliminary data.</text>
</comment>
<name>A0ABN3TK97_9ACTN</name>
<dbReference type="Proteomes" id="UP001500886">
    <property type="component" value="Unassembled WGS sequence"/>
</dbReference>
<keyword evidence="1" id="KW-0812">Transmembrane</keyword>
<evidence type="ECO:0008006" key="4">
    <source>
        <dbReference type="Google" id="ProtNLM"/>
    </source>
</evidence>
<feature type="transmembrane region" description="Helical" evidence="1">
    <location>
        <begin position="85"/>
        <end position="107"/>
    </location>
</feature>
<keyword evidence="1" id="KW-1133">Transmembrane helix</keyword>
<evidence type="ECO:0000313" key="3">
    <source>
        <dbReference type="Proteomes" id="UP001500886"/>
    </source>
</evidence>
<organism evidence="2 3">
    <name type="scientific">Streptomyces luteosporeus</name>
    <dbReference type="NCBI Taxonomy" id="173856"/>
    <lineage>
        <taxon>Bacteria</taxon>
        <taxon>Bacillati</taxon>
        <taxon>Actinomycetota</taxon>
        <taxon>Actinomycetes</taxon>
        <taxon>Kitasatosporales</taxon>
        <taxon>Streptomycetaceae</taxon>
        <taxon>Streptomyces</taxon>
    </lineage>
</organism>
<feature type="transmembrane region" description="Helical" evidence="1">
    <location>
        <begin position="136"/>
        <end position="157"/>
    </location>
</feature>
<sequence>MALLYGSSLVVDLTSWARHQPTTSSPLDDIVLELTFIVWILALFTLRFHWLKSARTGRRAATDEPPSVAVAGGAYVEGRPRTEAAAWPLAVAPMAPLVFPLVGAVPFHRLALTDNRLRRAAEPPAPAGRLRRGHPFLTTLAFASLLVTPLVVCFRLWRLAGPAGRRQYRLLAAASCPALFVLTWAPLGWGSAGAEYGCWTAAGLLYAFLLAAYQQCQNDLARSLGVQLPYGRCEVVRPTASRTGKPGTRS</sequence>
<protein>
    <recommendedName>
        <fullName evidence="4">DUF4328 domain-containing protein</fullName>
    </recommendedName>
</protein>
<feature type="transmembrane region" description="Helical" evidence="1">
    <location>
        <begin position="30"/>
        <end position="50"/>
    </location>
</feature>
<evidence type="ECO:0000256" key="1">
    <source>
        <dbReference type="SAM" id="Phobius"/>
    </source>
</evidence>
<evidence type="ECO:0000313" key="2">
    <source>
        <dbReference type="EMBL" id="GAA2710331.1"/>
    </source>
</evidence>
<keyword evidence="1" id="KW-0472">Membrane</keyword>
<dbReference type="RefSeq" id="WP_344433466.1">
    <property type="nucleotide sequence ID" value="NZ_BAAASL010000003.1"/>
</dbReference>
<feature type="transmembrane region" description="Helical" evidence="1">
    <location>
        <begin position="169"/>
        <end position="187"/>
    </location>
</feature>
<gene>
    <name evidence="2" type="ORF">GCM10010315_09990</name>
</gene>